<dbReference type="EnsemblProtists" id="EOD39726">
    <property type="protein sequence ID" value="EOD39726"/>
    <property type="gene ID" value="EMIHUDRAFT_59092"/>
</dbReference>
<dbReference type="InterPro" id="IPR013078">
    <property type="entry name" value="His_Pase_superF_clade-1"/>
</dbReference>
<accession>A0A0D3KVE1</accession>
<evidence type="ECO:0000313" key="4">
    <source>
        <dbReference type="Proteomes" id="UP000013827"/>
    </source>
</evidence>
<dbReference type="Gene3D" id="3.40.50.1240">
    <property type="entry name" value="Phosphoglycerate mutase-like"/>
    <property type="match status" value="1"/>
</dbReference>
<protein>
    <recommendedName>
        <fullName evidence="5">Phosphoglycerate mutase</fullName>
    </recommendedName>
</protein>
<dbReference type="SUPFAM" id="SSF53254">
    <property type="entry name" value="Phosphoglycerate mutase-like"/>
    <property type="match status" value="1"/>
</dbReference>
<dbReference type="Pfam" id="PF00300">
    <property type="entry name" value="His_Phos_1"/>
    <property type="match status" value="1"/>
</dbReference>
<sequence length="100" mass="11249">MPPLVVLVRHGESQGNADHTLYRTKPDNLIEVTELGTEQAEAAGRRIRGIVGSRRAHLFVSPFQRTLQTARSIERAFDAGQIVRTSIDPRIREQEFGNLQ</sequence>
<dbReference type="InterPro" id="IPR029033">
    <property type="entry name" value="His_PPase_superfam"/>
</dbReference>
<dbReference type="PROSITE" id="PS00175">
    <property type="entry name" value="PG_MUTASE"/>
    <property type="match status" value="1"/>
</dbReference>
<dbReference type="InterPro" id="IPR001345">
    <property type="entry name" value="PG/BPGM_mutase_AS"/>
</dbReference>
<dbReference type="SMART" id="SM00855">
    <property type="entry name" value="PGAM"/>
    <property type="match status" value="1"/>
</dbReference>
<dbReference type="CDD" id="cd07067">
    <property type="entry name" value="HP_PGM_like"/>
    <property type="match status" value="1"/>
</dbReference>
<dbReference type="STRING" id="2903.R1FVK2"/>
<feature type="active site" description="Proton donor/acceptor" evidence="1">
    <location>
        <position position="93"/>
    </location>
</feature>
<dbReference type="InterPro" id="IPR052765">
    <property type="entry name" value="PGM-Related"/>
</dbReference>
<proteinExistence type="predicted"/>
<dbReference type="PANTHER" id="PTHR46192">
    <property type="entry name" value="BROAD-RANGE ACID PHOSPHATASE DET1"/>
    <property type="match status" value="1"/>
</dbReference>
<evidence type="ECO:0000256" key="2">
    <source>
        <dbReference type="PIRSR" id="PIRSR613078-2"/>
    </source>
</evidence>
<dbReference type="AlphaFoldDB" id="A0A0D3KVE1"/>
<reference evidence="4" key="1">
    <citation type="journal article" date="2013" name="Nature">
        <title>Pan genome of the phytoplankton Emiliania underpins its global distribution.</title>
        <authorList>
            <person name="Read B.A."/>
            <person name="Kegel J."/>
            <person name="Klute M.J."/>
            <person name="Kuo A."/>
            <person name="Lefebvre S.C."/>
            <person name="Maumus F."/>
            <person name="Mayer C."/>
            <person name="Miller J."/>
            <person name="Monier A."/>
            <person name="Salamov A."/>
            <person name="Young J."/>
            <person name="Aguilar M."/>
            <person name="Claverie J.M."/>
            <person name="Frickenhaus S."/>
            <person name="Gonzalez K."/>
            <person name="Herman E.K."/>
            <person name="Lin Y.C."/>
            <person name="Napier J."/>
            <person name="Ogata H."/>
            <person name="Sarno A.F."/>
            <person name="Shmutz J."/>
            <person name="Schroeder D."/>
            <person name="de Vargas C."/>
            <person name="Verret F."/>
            <person name="von Dassow P."/>
            <person name="Valentin K."/>
            <person name="Van de Peer Y."/>
            <person name="Wheeler G."/>
            <person name="Dacks J.B."/>
            <person name="Delwiche C.F."/>
            <person name="Dyhrman S.T."/>
            <person name="Glockner G."/>
            <person name="John U."/>
            <person name="Richards T."/>
            <person name="Worden A.Z."/>
            <person name="Zhang X."/>
            <person name="Grigoriev I.V."/>
            <person name="Allen A.E."/>
            <person name="Bidle K."/>
            <person name="Borodovsky M."/>
            <person name="Bowler C."/>
            <person name="Brownlee C."/>
            <person name="Cock J.M."/>
            <person name="Elias M."/>
            <person name="Gladyshev V.N."/>
            <person name="Groth M."/>
            <person name="Guda C."/>
            <person name="Hadaegh A."/>
            <person name="Iglesias-Rodriguez M.D."/>
            <person name="Jenkins J."/>
            <person name="Jones B.M."/>
            <person name="Lawson T."/>
            <person name="Leese F."/>
            <person name="Lindquist E."/>
            <person name="Lobanov A."/>
            <person name="Lomsadze A."/>
            <person name="Malik S.B."/>
            <person name="Marsh M.E."/>
            <person name="Mackinder L."/>
            <person name="Mock T."/>
            <person name="Mueller-Roeber B."/>
            <person name="Pagarete A."/>
            <person name="Parker M."/>
            <person name="Probert I."/>
            <person name="Quesneville H."/>
            <person name="Raines C."/>
            <person name="Rensing S.A."/>
            <person name="Riano-Pachon D.M."/>
            <person name="Richier S."/>
            <person name="Rokitta S."/>
            <person name="Shiraiwa Y."/>
            <person name="Soanes D.M."/>
            <person name="van der Giezen M."/>
            <person name="Wahlund T.M."/>
            <person name="Williams B."/>
            <person name="Wilson W."/>
            <person name="Wolfe G."/>
            <person name="Wurch L.L."/>
        </authorList>
    </citation>
    <scope>NUCLEOTIDE SEQUENCE</scope>
</reference>
<feature type="active site" description="Tele-phosphohistidine intermediate" evidence="1">
    <location>
        <position position="10"/>
    </location>
</feature>
<feature type="binding site" evidence="2">
    <location>
        <position position="65"/>
    </location>
    <ligand>
        <name>substrate</name>
    </ligand>
</feature>
<evidence type="ECO:0008006" key="5">
    <source>
        <dbReference type="Google" id="ProtNLM"/>
    </source>
</evidence>
<evidence type="ECO:0000256" key="1">
    <source>
        <dbReference type="PIRSR" id="PIRSR613078-1"/>
    </source>
</evidence>
<reference evidence="3" key="2">
    <citation type="submission" date="2024-10" db="UniProtKB">
        <authorList>
            <consortium name="EnsemblProtists"/>
        </authorList>
    </citation>
    <scope>IDENTIFICATION</scope>
</reference>
<organism evidence="3 4">
    <name type="scientific">Emiliania huxleyi (strain CCMP1516)</name>
    <dbReference type="NCBI Taxonomy" id="280463"/>
    <lineage>
        <taxon>Eukaryota</taxon>
        <taxon>Haptista</taxon>
        <taxon>Haptophyta</taxon>
        <taxon>Prymnesiophyceae</taxon>
        <taxon>Isochrysidales</taxon>
        <taxon>Noelaerhabdaceae</taxon>
        <taxon>Emiliania</taxon>
    </lineage>
</organism>
<dbReference type="KEGG" id="ehx:EMIHUDRAFT_59092"/>
<evidence type="ECO:0000313" key="3">
    <source>
        <dbReference type="EnsemblProtists" id="EOD39726"/>
    </source>
</evidence>
<dbReference type="PaxDb" id="2903-EOD39726"/>
<keyword evidence="4" id="KW-1185">Reference proteome</keyword>
<feature type="binding site" evidence="2">
    <location>
        <begin position="9"/>
        <end position="16"/>
    </location>
    <ligand>
        <name>substrate</name>
    </ligand>
</feature>
<dbReference type="GO" id="GO:0003824">
    <property type="term" value="F:catalytic activity"/>
    <property type="evidence" value="ECO:0007669"/>
    <property type="project" value="InterPro"/>
</dbReference>
<name>A0A0D3KVE1_EMIH1</name>
<dbReference type="Proteomes" id="UP000013827">
    <property type="component" value="Unassembled WGS sequence"/>
</dbReference>
<dbReference type="HOGENOM" id="CLU_182702_0_0_1"/>